<gene>
    <name evidence="1" type="ORF">IAS62_005656</name>
</gene>
<name>A0ABZ2B0H0_9TREE</name>
<organism evidence="1 2">
    <name type="scientific">Cryptococcus decagattii</name>
    <dbReference type="NCBI Taxonomy" id="1859122"/>
    <lineage>
        <taxon>Eukaryota</taxon>
        <taxon>Fungi</taxon>
        <taxon>Dikarya</taxon>
        <taxon>Basidiomycota</taxon>
        <taxon>Agaricomycotina</taxon>
        <taxon>Tremellomycetes</taxon>
        <taxon>Tremellales</taxon>
        <taxon>Cryptococcaceae</taxon>
        <taxon>Cryptococcus</taxon>
        <taxon>Cryptococcus gattii species complex</taxon>
    </lineage>
</organism>
<sequence length="73" mass="8179">MSAESPASQLIEQTVAITTQMTFTSGKIILASQRDKCIKLVGNFVFHQRVSSASIMLRNNAFRDWIRVRIAPP</sequence>
<accession>A0ABZ2B0H0</accession>
<dbReference type="GeneID" id="89992426"/>
<evidence type="ECO:0000313" key="2">
    <source>
        <dbReference type="Proteomes" id="UP001432216"/>
    </source>
</evidence>
<dbReference type="RefSeq" id="XP_064723531.1">
    <property type="nucleotide sequence ID" value="XM_064867459.1"/>
</dbReference>
<dbReference type="Proteomes" id="UP001432216">
    <property type="component" value="Chromosome 10"/>
</dbReference>
<proteinExistence type="predicted"/>
<reference evidence="1 2" key="1">
    <citation type="submission" date="2024-01" db="EMBL/GenBank/DDBJ databases">
        <title>Comparative genomics of Cryptococcus and Kwoniella reveals pathogenesis evolution and contrasting modes of karyotype evolution via chromosome fusion or intercentromeric recombination.</title>
        <authorList>
            <person name="Coelho M.A."/>
            <person name="David-Palma M."/>
            <person name="Shea T."/>
            <person name="Bowers K."/>
            <person name="McGinley-Smith S."/>
            <person name="Mohammad A.W."/>
            <person name="Gnirke A."/>
            <person name="Yurkov A.M."/>
            <person name="Nowrousian M."/>
            <person name="Sun S."/>
            <person name="Cuomo C.A."/>
            <person name="Heitman J."/>
        </authorList>
    </citation>
    <scope>NUCLEOTIDE SEQUENCE [LARGE SCALE GENOMIC DNA]</scope>
    <source>
        <strain evidence="1 2">7685027</strain>
    </source>
</reference>
<evidence type="ECO:0000313" key="1">
    <source>
        <dbReference type="EMBL" id="WVO24292.1"/>
    </source>
</evidence>
<protein>
    <submittedName>
        <fullName evidence="1">Uncharacterized protein</fullName>
    </submittedName>
</protein>
<keyword evidence="2" id="KW-1185">Reference proteome</keyword>
<dbReference type="EMBL" id="CP143815">
    <property type="protein sequence ID" value="WVO24292.1"/>
    <property type="molecule type" value="Genomic_DNA"/>
</dbReference>